<keyword evidence="1" id="KW-0732">Signal</keyword>
<dbReference type="Proteomes" id="UP000822688">
    <property type="component" value="Chromosome 4"/>
</dbReference>
<evidence type="ECO:0000313" key="3">
    <source>
        <dbReference type="Proteomes" id="UP000822688"/>
    </source>
</evidence>
<dbReference type="EMBL" id="CM026424">
    <property type="protein sequence ID" value="KAG0579215.1"/>
    <property type="molecule type" value="Genomic_DNA"/>
</dbReference>
<organism evidence="2 3">
    <name type="scientific">Ceratodon purpureus</name>
    <name type="common">Fire moss</name>
    <name type="synonym">Dicranum purpureum</name>
    <dbReference type="NCBI Taxonomy" id="3225"/>
    <lineage>
        <taxon>Eukaryota</taxon>
        <taxon>Viridiplantae</taxon>
        <taxon>Streptophyta</taxon>
        <taxon>Embryophyta</taxon>
        <taxon>Bryophyta</taxon>
        <taxon>Bryophytina</taxon>
        <taxon>Bryopsida</taxon>
        <taxon>Dicranidae</taxon>
        <taxon>Pseudoditrichales</taxon>
        <taxon>Ditrichaceae</taxon>
        <taxon>Ceratodon</taxon>
    </lineage>
</organism>
<comment type="caution">
    <text evidence="2">The sequence shown here is derived from an EMBL/GenBank/DDBJ whole genome shotgun (WGS) entry which is preliminary data.</text>
</comment>
<evidence type="ECO:0008006" key="4">
    <source>
        <dbReference type="Google" id="ProtNLM"/>
    </source>
</evidence>
<feature type="chain" id="PRO_5035837447" description="Protein-serine/threonine phosphatase" evidence="1">
    <location>
        <begin position="22"/>
        <end position="86"/>
    </location>
</feature>
<protein>
    <recommendedName>
        <fullName evidence="4">Protein-serine/threonine phosphatase</fullName>
    </recommendedName>
</protein>
<accession>A0A8T0I8A7</accession>
<evidence type="ECO:0000313" key="2">
    <source>
        <dbReference type="EMBL" id="KAG0579215.1"/>
    </source>
</evidence>
<dbReference type="AlphaFoldDB" id="A0A8T0I8A7"/>
<proteinExistence type="predicted"/>
<sequence>MKILPPCLIFVLLVLKKFLLNLKQRFVVVAPSYVVMQLNRTCSSHGSGLSKSAPETTLHQFLTHNRLNVAILDDRMCIWSVISDTQ</sequence>
<name>A0A8T0I8A7_CERPU</name>
<evidence type="ECO:0000256" key="1">
    <source>
        <dbReference type="SAM" id="SignalP"/>
    </source>
</evidence>
<feature type="signal peptide" evidence="1">
    <location>
        <begin position="1"/>
        <end position="21"/>
    </location>
</feature>
<keyword evidence="3" id="KW-1185">Reference proteome</keyword>
<gene>
    <name evidence="2" type="ORF">KC19_4G082500</name>
</gene>
<reference evidence="2" key="1">
    <citation type="submission" date="2020-06" db="EMBL/GenBank/DDBJ databases">
        <title>WGS assembly of Ceratodon purpureus strain R40.</title>
        <authorList>
            <person name="Carey S.B."/>
            <person name="Jenkins J."/>
            <person name="Shu S."/>
            <person name="Lovell J.T."/>
            <person name="Sreedasyam A."/>
            <person name="Maumus F."/>
            <person name="Tiley G.P."/>
            <person name="Fernandez-Pozo N."/>
            <person name="Barry K."/>
            <person name="Chen C."/>
            <person name="Wang M."/>
            <person name="Lipzen A."/>
            <person name="Daum C."/>
            <person name="Saski C.A."/>
            <person name="Payton A.C."/>
            <person name="Mcbreen J.C."/>
            <person name="Conrad R.E."/>
            <person name="Kollar L.M."/>
            <person name="Olsson S."/>
            <person name="Huttunen S."/>
            <person name="Landis J.B."/>
            <person name="Wickett N.J."/>
            <person name="Johnson M.G."/>
            <person name="Rensing S.A."/>
            <person name="Grimwood J."/>
            <person name="Schmutz J."/>
            <person name="Mcdaniel S.F."/>
        </authorList>
    </citation>
    <scope>NUCLEOTIDE SEQUENCE</scope>
    <source>
        <strain evidence="2">R40</strain>
    </source>
</reference>